<keyword evidence="3 6" id="KW-0032">Aminotransferase</keyword>
<sequence length="382" mass="40079">MTGDPYFSRLLDALTAPEAGYVRASTPAAAGSGPDFAVGEARYPMPAEVRERLAEQARGMDRFWYSDPRGEAGLRAIYLRDLVGGEADPDTVLVTAGGKEAAALAVRFALHQQGGGPVLIPTPGWEPYRFWVEAAGAEVRSYDPSAMAADPSRLRALIDECDPRPRVLVLNYPHNPTGTSLSQAVMDELIAVATVYGVSVVSDEVYRSFGPAPVSAARALAFDPQRHLVVDSISKWCAAAGLRVGFVHAERRVVDALTAVRAASASCTSVLTQAFAANLLTDSAATTWLVQLRRQVAADRTDTAVALGEAGIDVVSHGGLYLWCKTPDPAALPARDGTAVAGARVSGGAGFGAPEHFRVCPARAALDPVAAAAAVVETLGTW</sequence>
<protein>
    <recommendedName>
        <fullName evidence="6">Aminotransferase</fullName>
        <ecNumber evidence="6">2.6.1.-</ecNumber>
    </recommendedName>
</protein>
<dbReference type="Proteomes" id="UP000572007">
    <property type="component" value="Unassembled WGS sequence"/>
</dbReference>
<dbReference type="InterPro" id="IPR015421">
    <property type="entry name" value="PyrdxlP-dep_Trfase_major"/>
</dbReference>
<dbReference type="InterPro" id="IPR004838">
    <property type="entry name" value="NHTrfase_class1_PyrdxlP-BS"/>
</dbReference>
<dbReference type="GO" id="GO:0030170">
    <property type="term" value="F:pyridoxal phosphate binding"/>
    <property type="evidence" value="ECO:0007669"/>
    <property type="project" value="InterPro"/>
</dbReference>
<comment type="cofactor">
    <cofactor evidence="1 6">
        <name>pyridoxal 5'-phosphate</name>
        <dbReference type="ChEBI" id="CHEBI:597326"/>
    </cofactor>
</comment>
<comment type="caution">
    <text evidence="8">The sequence shown here is derived from an EMBL/GenBank/DDBJ whole genome shotgun (WGS) entry which is preliminary data.</text>
</comment>
<dbReference type="PROSITE" id="PS00105">
    <property type="entry name" value="AA_TRANSFER_CLASS_1"/>
    <property type="match status" value="1"/>
</dbReference>
<evidence type="ECO:0000256" key="6">
    <source>
        <dbReference type="RuleBase" id="RU000481"/>
    </source>
</evidence>
<dbReference type="PANTHER" id="PTHR46383">
    <property type="entry name" value="ASPARTATE AMINOTRANSFERASE"/>
    <property type="match status" value="1"/>
</dbReference>
<evidence type="ECO:0000313" key="8">
    <source>
        <dbReference type="EMBL" id="NKX91208.1"/>
    </source>
</evidence>
<dbReference type="PANTHER" id="PTHR46383:SF1">
    <property type="entry name" value="ASPARTATE AMINOTRANSFERASE"/>
    <property type="match status" value="1"/>
</dbReference>
<dbReference type="RefSeq" id="WP_067641663.1">
    <property type="nucleotide sequence ID" value="NZ_JAAXOM010000010.1"/>
</dbReference>
<proteinExistence type="inferred from homology"/>
<dbReference type="AlphaFoldDB" id="A0A846WG88"/>
<keyword evidence="9" id="KW-1185">Reference proteome</keyword>
<gene>
    <name evidence="8" type="ORF">HGA10_28385</name>
</gene>
<reference evidence="8 9" key="1">
    <citation type="submission" date="2020-04" db="EMBL/GenBank/DDBJ databases">
        <title>MicrobeNet Type strains.</title>
        <authorList>
            <person name="Nicholson A.C."/>
        </authorList>
    </citation>
    <scope>NUCLEOTIDE SEQUENCE [LARGE SCALE GENOMIC DNA]</scope>
    <source>
        <strain evidence="8 9">DSM 44960</strain>
    </source>
</reference>
<keyword evidence="5" id="KW-0663">Pyridoxal phosphate</keyword>
<dbReference type="GO" id="GO:0006520">
    <property type="term" value="P:amino acid metabolic process"/>
    <property type="evidence" value="ECO:0007669"/>
    <property type="project" value="InterPro"/>
</dbReference>
<dbReference type="SUPFAM" id="SSF53383">
    <property type="entry name" value="PLP-dependent transferases"/>
    <property type="match status" value="1"/>
</dbReference>
<evidence type="ECO:0000256" key="3">
    <source>
        <dbReference type="ARBA" id="ARBA00022576"/>
    </source>
</evidence>
<dbReference type="InterPro" id="IPR004839">
    <property type="entry name" value="Aminotransferase_I/II_large"/>
</dbReference>
<evidence type="ECO:0000256" key="4">
    <source>
        <dbReference type="ARBA" id="ARBA00022679"/>
    </source>
</evidence>
<evidence type="ECO:0000256" key="2">
    <source>
        <dbReference type="ARBA" id="ARBA00007441"/>
    </source>
</evidence>
<dbReference type="CDD" id="cd00609">
    <property type="entry name" value="AAT_like"/>
    <property type="match status" value="1"/>
</dbReference>
<dbReference type="InterPro" id="IPR050596">
    <property type="entry name" value="AspAT/PAT-like"/>
</dbReference>
<dbReference type="Pfam" id="PF00155">
    <property type="entry name" value="Aminotran_1_2"/>
    <property type="match status" value="1"/>
</dbReference>
<dbReference type="GO" id="GO:0008483">
    <property type="term" value="F:transaminase activity"/>
    <property type="evidence" value="ECO:0007669"/>
    <property type="project" value="UniProtKB-KW"/>
</dbReference>
<organism evidence="8 9">
    <name type="scientific">Nocardia coubleae</name>
    <dbReference type="NCBI Taxonomy" id="356147"/>
    <lineage>
        <taxon>Bacteria</taxon>
        <taxon>Bacillati</taxon>
        <taxon>Actinomycetota</taxon>
        <taxon>Actinomycetes</taxon>
        <taxon>Mycobacteriales</taxon>
        <taxon>Nocardiaceae</taxon>
        <taxon>Nocardia</taxon>
    </lineage>
</organism>
<evidence type="ECO:0000256" key="1">
    <source>
        <dbReference type="ARBA" id="ARBA00001933"/>
    </source>
</evidence>
<dbReference type="InterPro" id="IPR015424">
    <property type="entry name" value="PyrdxlP-dep_Trfase"/>
</dbReference>
<feature type="domain" description="Aminotransferase class I/classII large" evidence="7">
    <location>
        <begin position="35"/>
        <end position="363"/>
    </location>
</feature>
<comment type="similarity">
    <text evidence="2 6">Belongs to the class-I pyridoxal-phosphate-dependent aminotransferase family.</text>
</comment>
<evidence type="ECO:0000256" key="5">
    <source>
        <dbReference type="ARBA" id="ARBA00022898"/>
    </source>
</evidence>
<name>A0A846WG88_9NOCA</name>
<dbReference type="Gene3D" id="3.40.640.10">
    <property type="entry name" value="Type I PLP-dependent aspartate aminotransferase-like (Major domain)"/>
    <property type="match status" value="1"/>
</dbReference>
<dbReference type="EC" id="2.6.1.-" evidence="6"/>
<evidence type="ECO:0000313" key="9">
    <source>
        <dbReference type="Proteomes" id="UP000572007"/>
    </source>
</evidence>
<dbReference type="EMBL" id="JAAXOM010000010">
    <property type="protein sequence ID" value="NKX91208.1"/>
    <property type="molecule type" value="Genomic_DNA"/>
</dbReference>
<keyword evidence="4 6" id="KW-0808">Transferase</keyword>
<accession>A0A846WG88</accession>
<evidence type="ECO:0000259" key="7">
    <source>
        <dbReference type="Pfam" id="PF00155"/>
    </source>
</evidence>